<comment type="caution">
    <text evidence="1">The sequence shown here is derived from an EMBL/GenBank/DDBJ whole genome shotgun (WGS) entry which is preliminary data.</text>
</comment>
<dbReference type="EMBL" id="JABFCS010000002">
    <property type="protein sequence ID" value="NNU45437.1"/>
    <property type="molecule type" value="Genomic_DNA"/>
</dbReference>
<keyword evidence="2" id="KW-1185">Reference proteome</keyword>
<dbReference type="SUPFAM" id="SSF51182">
    <property type="entry name" value="RmlC-like cupins"/>
    <property type="match status" value="1"/>
</dbReference>
<proteinExistence type="predicted"/>
<accession>A0A849KGL5</accession>
<dbReference type="Proteomes" id="UP000552954">
    <property type="component" value="Unassembled WGS sequence"/>
</dbReference>
<name>A0A849KGL5_9BURK</name>
<reference evidence="1 2" key="1">
    <citation type="submission" date="2020-05" db="EMBL/GenBank/DDBJ databases">
        <authorList>
            <person name="Khan S.A."/>
            <person name="Jeon C.O."/>
            <person name="Chun B.H."/>
        </authorList>
    </citation>
    <scope>NUCLEOTIDE SEQUENCE [LARGE SCALE GENOMIC DNA]</scope>
    <source>
        <strain evidence="1 2">B156</strain>
    </source>
</reference>
<reference evidence="1 2" key="2">
    <citation type="submission" date="2020-06" db="EMBL/GenBank/DDBJ databases">
        <title>Ramlibacter rhizophilus sp. nov., isolated from rhizosphere soil of national flower Mugunghwa from South Korea.</title>
        <authorList>
            <person name="Zheng-Fei Y."/>
            <person name="Huan T."/>
        </authorList>
    </citation>
    <scope>NUCLEOTIDE SEQUENCE [LARGE SCALE GENOMIC DNA]</scope>
    <source>
        <strain evidence="1 2">B156</strain>
    </source>
</reference>
<evidence type="ECO:0000313" key="2">
    <source>
        <dbReference type="Proteomes" id="UP000552954"/>
    </source>
</evidence>
<dbReference type="InterPro" id="IPR014710">
    <property type="entry name" value="RmlC-like_jellyroll"/>
</dbReference>
<dbReference type="AlphaFoldDB" id="A0A849KGL5"/>
<evidence type="ECO:0008006" key="3">
    <source>
        <dbReference type="Google" id="ProtNLM"/>
    </source>
</evidence>
<dbReference type="RefSeq" id="WP_171563740.1">
    <property type="nucleotide sequence ID" value="NZ_JABFCS010000002.1"/>
</dbReference>
<dbReference type="Gene3D" id="2.60.120.10">
    <property type="entry name" value="Jelly Rolls"/>
    <property type="match status" value="1"/>
</dbReference>
<sequence>MPLTLQTLAVRIRETLQHGNDPAGREQAAAILRDALQDRAFVQSLFDDRSPERKVVYQDPQLGFCILAHRYTDARQGGPHDHGPSWAIYGQAEGETVMSDWQRVDGAAAGERVRVRKLREYTMRPGDVRVYNEGDIHAPGRSGPTRLVRIEGVNLETVARGSYQALRE</sequence>
<dbReference type="InterPro" id="IPR011051">
    <property type="entry name" value="RmlC_Cupin_sf"/>
</dbReference>
<evidence type="ECO:0000313" key="1">
    <source>
        <dbReference type="EMBL" id="NNU45437.1"/>
    </source>
</evidence>
<organism evidence="1 2">
    <name type="scientific">Ramlibacter montanisoli</name>
    <dbReference type="NCBI Taxonomy" id="2732512"/>
    <lineage>
        <taxon>Bacteria</taxon>
        <taxon>Pseudomonadati</taxon>
        <taxon>Pseudomonadota</taxon>
        <taxon>Betaproteobacteria</taxon>
        <taxon>Burkholderiales</taxon>
        <taxon>Comamonadaceae</taxon>
        <taxon>Ramlibacter</taxon>
    </lineage>
</organism>
<gene>
    <name evidence="1" type="ORF">HK415_23180</name>
</gene>
<protein>
    <recommendedName>
        <fullName evidence="3">Cysteine dioxygenase</fullName>
    </recommendedName>
</protein>